<dbReference type="Gene3D" id="3.10.10.10">
    <property type="entry name" value="HIV Type 1 Reverse Transcriptase, subunit A, domain 1"/>
    <property type="match status" value="1"/>
</dbReference>
<dbReference type="SUPFAM" id="SSF56672">
    <property type="entry name" value="DNA/RNA polymerases"/>
    <property type="match status" value="1"/>
</dbReference>
<dbReference type="CDD" id="cd01647">
    <property type="entry name" value="RT_LTR"/>
    <property type="match status" value="1"/>
</dbReference>
<reference evidence="2" key="2">
    <citation type="submission" date="2022-01" db="EMBL/GenBank/DDBJ databases">
        <authorList>
            <person name="Yamashiro T."/>
            <person name="Shiraishi A."/>
            <person name="Satake H."/>
            <person name="Nakayama K."/>
        </authorList>
    </citation>
    <scope>NUCLEOTIDE SEQUENCE</scope>
</reference>
<proteinExistence type="predicted"/>
<sequence length="720" mass="81450">MYIVGFLKIKGNITSSKACEPCMRQINRALNRSCNQVQGRAARIGGIAIKETGTPAGGKIYAGNLPKEPVAILHHQGPLSSKVPEMSKNRSLEKDVGNQQNDGLLWLMEENVDGHNVFETFPVVFPDDLLGYLLSRRRLEILHRSVPGHRHCLDLHNRFSPSEMLEVVSIQFKELQEKGLFLTKSLTIGSNPFFCQGERRIDDLFDQLQGACYFSKIGLCSGYHQLRVKEEDILNTAFRTRYEHFEFTVMPFGLTNAPAIFMDLMNRVCKPYLDKFVRTEVDEKGKAGAQGGVRSVESRGTYGGKEDQNGVFVCWCAVWEREDNWGLCKREGIDGVRVPRLEKDAERDLCVEEIWLAGALGFPCSARFSLVGGGCVGVVVEEERGNVLRRISDAQAREREACGVVWLVRMRAITRSVDPRGKGRLGFAHSRVVIDDARDLSRELGAIDRDCLDRRWRESACLGGDRLRLGDETVDLGRLDMIVVRESRLCAEMKDVVVGASVGGAQRVCVLAVGEVKSEKMSRVFRWVWNGRFAGGATRVFCVVRVRLGEVGILESWSLTRFIKSIILLADLLIKWHDCELKVLVFDSKRGIQYIFLFDSQLIDTRAKDYLREITAPCERRSFSGLRLELHESCHSRKREIRTLFLILSMRAQWKTTIDTFQYSYLFMDTNSGHIRNVHGSDCCKPRYHLLSESESKVLVPSLDVQVAGQYFSSHHSFSS</sequence>
<accession>A0ABQ4ZQ50</accession>
<organism evidence="2 3">
    <name type="scientific">Tanacetum coccineum</name>
    <dbReference type="NCBI Taxonomy" id="301880"/>
    <lineage>
        <taxon>Eukaryota</taxon>
        <taxon>Viridiplantae</taxon>
        <taxon>Streptophyta</taxon>
        <taxon>Embryophyta</taxon>
        <taxon>Tracheophyta</taxon>
        <taxon>Spermatophyta</taxon>
        <taxon>Magnoliopsida</taxon>
        <taxon>eudicotyledons</taxon>
        <taxon>Gunneridae</taxon>
        <taxon>Pentapetalae</taxon>
        <taxon>asterids</taxon>
        <taxon>campanulids</taxon>
        <taxon>Asterales</taxon>
        <taxon>Asteraceae</taxon>
        <taxon>Asteroideae</taxon>
        <taxon>Anthemideae</taxon>
        <taxon>Anthemidinae</taxon>
        <taxon>Tanacetum</taxon>
    </lineage>
</organism>
<dbReference type="InterPro" id="IPR043128">
    <property type="entry name" value="Rev_trsase/Diguanyl_cyclase"/>
</dbReference>
<dbReference type="InterPro" id="IPR000477">
    <property type="entry name" value="RT_dom"/>
</dbReference>
<dbReference type="EMBL" id="BQNB010011476">
    <property type="protein sequence ID" value="GJS91062.1"/>
    <property type="molecule type" value="Genomic_DNA"/>
</dbReference>
<dbReference type="PANTHER" id="PTHR24559">
    <property type="entry name" value="TRANSPOSON TY3-I GAG-POL POLYPROTEIN"/>
    <property type="match status" value="1"/>
</dbReference>
<evidence type="ECO:0000313" key="3">
    <source>
        <dbReference type="Proteomes" id="UP001151760"/>
    </source>
</evidence>
<keyword evidence="3" id="KW-1185">Reference proteome</keyword>
<dbReference type="PANTHER" id="PTHR24559:SF427">
    <property type="entry name" value="RNA-DIRECTED DNA POLYMERASE"/>
    <property type="match status" value="1"/>
</dbReference>
<evidence type="ECO:0000313" key="2">
    <source>
        <dbReference type="EMBL" id="GJS91062.1"/>
    </source>
</evidence>
<evidence type="ECO:0000259" key="1">
    <source>
        <dbReference type="Pfam" id="PF00078"/>
    </source>
</evidence>
<protein>
    <recommendedName>
        <fullName evidence="1">Reverse transcriptase domain-containing protein</fullName>
    </recommendedName>
</protein>
<dbReference type="InterPro" id="IPR043502">
    <property type="entry name" value="DNA/RNA_pol_sf"/>
</dbReference>
<gene>
    <name evidence="2" type="ORF">Tco_0773698</name>
</gene>
<dbReference type="Gene3D" id="3.30.70.270">
    <property type="match status" value="1"/>
</dbReference>
<feature type="domain" description="Reverse transcriptase" evidence="1">
    <location>
        <begin position="202"/>
        <end position="276"/>
    </location>
</feature>
<dbReference type="Proteomes" id="UP001151760">
    <property type="component" value="Unassembled WGS sequence"/>
</dbReference>
<dbReference type="InterPro" id="IPR053134">
    <property type="entry name" value="RNA-dir_DNA_polymerase"/>
</dbReference>
<name>A0ABQ4ZQ50_9ASTR</name>
<reference evidence="2" key="1">
    <citation type="journal article" date="2022" name="Int. J. Mol. Sci.">
        <title>Draft Genome of Tanacetum Coccineum: Genomic Comparison of Closely Related Tanacetum-Family Plants.</title>
        <authorList>
            <person name="Yamashiro T."/>
            <person name="Shiraishi A."/>
            <person name="Nakayama K."/>
            <person name="Satake H."/>
        </authorList>
    </citation>
    <scope>NUCLEOTIDE SEQUENCE</scope>
</reference>
<comment type="caution">
    <text evidence="2">The sequence shown here is derived from an EMBL/GenBank/DDBJ whole genome shotgun (WGS) entry which is preliminary data.</text>
</comment>
<dbReference type="Pfam" id="PF00078">
    <property type="entry name" value="RVT_1"/>
    <property type="match status" value="1"/>
</dbReference>